<dbReference type="InterPro" id="IPR000120">
    <property type="entry name" value="Amidase"/>
</dbReference>
<keyword evidence="4 7" id="KW-0067">ATP-binding</keyword>
<feature type="active site" description="Charge relay system" evidence="7">
    <location>
        <position position="149"/>
    </location>
</feature>
<evidence type="ECO:0000256" key="4">
    <source>
        <dbReference type="ARBA" id="ARBA00022840"/>
    </source>
</evidence>
<dbReference type="SUPFAM" id="SSF75304">
    <property type="entry name" value="Amidase signature (AS) enzymes"/>
    <property type="match status" value="1"/>
</dbReference>
<keyword evidence="2 7" id="KW-0436">Ligase</keyword>
<evidence type="ECO:0000256" key="3">
    <source>
        <dbReference type="ARBA" id="ARBA00022741"/>
    </source>
</evidence>
<feature type="domain" description="Amidase" evidence="9">
    <location>
        <begin position="19"/>
        <end position="452"/>
    </location>
</feature>
<dbReference type="EMBL" id="LCIV01000017">
    <property type="protein sequence ID" value="KKT62391.1"/>
    <property type="molecule type" value="Genomic_DNA"/>
</dbReference>
<dbReference type="PROSITE" id="PS00571">
    <property type="entry name" value="AMIDASES"/>
    <property type="match status" value="1"/>
</dbReference>
<dbReference type="PANTHER" id="PTHR11895">
    <property type="entry name" value="TRANSAMIDASE"/>
    <property type="match status" value="1"/>
</dbReference>
<dbReference type="InterPro" id="IPR004412">
    <property type="entry name" value="GatA"/>
</dbReference>
<dbReference type="GO" id="GO:0005524">
    <property type="term" value="F:ATP binding"/>
    <property type="evidence" value="ECO:0007669"/>
    <property type="project" value="UniProtKB-KW"/>
</dbReference>
<dbReference type="AlphaFoldDB" id="A0A0G1ISK2"/>
<dbReference type="NCBIfam" id="TIGR00132">
    <property type="entry name" value="gatA"/>
    <property type="match status" value="1"/>
</dbReference>
<dbReference type="STRING" id="1618646.UW57_C0017G0014"/>
<dbReference type="GO" id="GO:0050567">
    <property type="term" value="F:glutaminyl-tRNA synthase (glutamine-hydrolyzing) activity"/>
    <property type="evidence" value="ECO:0007669"/>
    <property type="project" value="UniProtKB-UniRule"/>
</dbReference>
<protein>
    <recommendedName>
        <fullName evidence="7">Glutamyl-tRNA(Gln) amidotransferase subunit A</fullName>
        <shortName evidence="7">Glu-ADT subunit A</shortName>
        <ecNumber evidence="7">6.3.5.7</ecNumber>
    </recommendedName>
</protein>
<evidence type="ECO:0000256" key="7">
    <source>
        <dbReference type="HAMAP-Rule" id="MF_00120"/>
    </source>
</evidence>
<dbReference type="InterPro" id="IPR023631">
    <property type="entry name" value="Amidase_dom"/>
</dbReference>
<dbReference type="GO" id="GO:0030956">
    <property type="term" value="C:glutamyl-tRNA(Gln) amidotransferase complex"/>
    <property type="evidence" value="ECO:0007669"/>
    <property type="project" value="InterPro"/>
</dbReference>
<dbReference type="GO" id="GO:0006412">
    <property type="term" value="P:translation"/>
    <property type="evidence" value="ECO:0007669"/>
    <property type="project" value="UniProtKB-UniRule"/>
</dbReference>
<dbReference type="Proteomes" id="UP000034652">
    <property type="component" value="Unassembled WGS sequence"/>
</dbReference>
<accession>A0A0G1ISK2</accession>
<dbReference type="HAMAP" id="MF_00120">
    <property type="entry name" value="GatA"/>
    <property type="match status" value="1"/>
</dbReference>
<keyword evidence="5 7" id="KW-0648">Protein biosynthesis</keyword>
<organism evidence="10 11">
    <name type="scientific">Candidatus Giovannonibacteria bacterium GW2011_GWA1_44_29</name>
    <dbReference type="NCBI Taxonomy" id="1618646"/>
    <lineage>
        <taxon>Bacteria</taxon>
        <taxon>Candidatus Giovannoniibacteriota</taxon>
    </lineage>
</organism>
<feature type="region of interest" description="Disordered" evidence="8">
    <location>
        <begin position="129"/>
        <end position="149"/>
    </location>
</feature>
<keyword evidence="3 7" id="KW-0547">Nucleotide-binding</keyword>
<evidence type="ECO:0000256" key="1">
    <source>
        <dbReference type="ARBA" id="ARBA00008069"/>
    </source>
</evidence>
<evidence type="ECO:0000313" key="11">
    <source>
        <dbReference type="Proteomes" id="UP000034652"/>
    </source>
</evidence>
<evidence type="ECO:0000256" key="8">
    <source>
        <dbReference type="SAM" id="MobiDB-lite"/>
    </source>
</evidence>
<dbReference type="Gene3D" id="3.90.1300.10">
    <property type="entry name" value="Amidase signature (AS) domain"/>
    <property type="match status" value="1"/>
</dbReference>
<dbReference type="PATRIC" id="fig|1618646.3.peg.769"/>
<reference evidence="10 11" key="1">
    <citation type="journal article" date="2015" name="Nature">
        <title>rRNA introns, odd ribosomes, and small enigmatic genomes across a large radiation of phyla.</title>
        <authorList>
            <person name="Brown C.T."/>
            <person name="Hug L.A."/>
            <person name="Thomas B.C."/>
            <person name="Sharon I."/>
            <person name="Castelle C.J."/>
            <person name="Singh A."/>
            <person name="Wilkins M.J."/>
            <person name="Williams K.H."/>
            <person name="Banfield J.F."/>
        </authorList>
    </citation>
    <scope>NUCLEOTIDE SEQUENCE [LARGE SCALE GENOMIC DNA]</scope>
</reference>
<dbReference type="EC" id="6.3.5.7" evidence="7"/>
<sequence length="462" mass="49908">MIITEFHDALKNKKTSAREIVISYLDKIKKENSGLNAYLEVFEENALNQAKETDERIASGETPGELWGVPIAIKDNILIRGKIASAASKILGNYVASYDAHVVEKLKKAGAIFLGRTNMDEFAMGSSTENSAYGPAKNPRDLSRVPGGSSGGSAAAVASGLAMAALGSDTGGSIRQPAAFCGVVGLKPTYGAVSRSGLIAMASSLDQIGPIAQTVEDAEILFNAIRGKDEMDSTSIGYPEHDTRRATVKTIGIPKEYFREARLPDGQGLDAKIKQSIDETIKKLSKKYEVREISLPHTADALACYYIIMPAEVSSNMARFDGIRYGRRTEGDDLISTYKKSRGEGLGLEVQRRILLGTYVLSAGYYDAYYSWAQKVRTLVKDDFTKAFSEIDVIVGPTVPAPPFKIGEKIDDPLAMYLSDIYTIPANLAGVPALTLSNGVQLIAPHFEEASLFEAGKSIEHD</sequence>
<dbReference type="PANTHER" id="PTHR11895:SF151">
    <property type="entry name" value="GLUTAMYL-TRNA(GLN) AMIDOTRANSFERASE SUBUNIT A"/>
    <property type="match status" value="1"/>
</dbReference>
<comment type="catalytic activity">
    <reaction evidence="6 7">
        <text>L-glutamyl-tRNA(Gln) + L-glutamine + ATP + H2O = L-glutaminyl-tRNA(Gln) + L-glutamate + ADP + phosphate + H(+)</text>
        <dbReference type="Rhea" id="RHEA:17521"/>
        <dbReference type="Rhea" id="RHEA-COMP:9681"/>
        <dbReference type="Rhea" id="RHEA-COMP:9684"/>
        <dbReference type="ChEBI" id="CHEBI:15377"/>
        <dbReference type="ChEBI" id="CHEBI:15378"/>
        <dbReference type="ChEBI" id="CHEBI:29985"/>
        <dbReference type="ChEBI" id="CHEBI:30616"/>
        <dbReference type="ChEBI" id="CHEBI:43474"/>
        <dbReference type="ChEBI" id="CHEBI:58359"/>
        <dbReference type="ChEBI" id="CHEBI:78520"/>
        <dbReference type="ChEBI" id="CHEBI:78521"/>
        <dbReference type="ChEBI" id="CHEBI:456216"/>
        <dbReference type="EC" id="6.3.5.7"/>
    </reaction>
</comment>
<evidence type="ECO:0000259" key="9">
    <source>
        <dbReference type="Pfam" id="PF01425"/>
    </source>
</evidence>
<comment type="subunit">
    <text evidence="7">Heterotrimer of A, B and C subunits.</text>
</comment>
<name>A0A0G1ISK2_9BACT</name>
<dbReference type="InterPro" id="IPR036928">
    <property type="entry name" value="AS_sf"/>
</dbReference>
<comment type="function">
    <text evidence="7">Allows the formation of correctly charged Gln-tRNA(Gln) through the transamidation of misacylated Glu-tRNA(Gln) in organisms which lack glutaminyl-tRNA synthetase. The reaction takes place in the presence of glutamine and ATP through an activated gamma-phospho-Glu-tRNA(Gln).</text>
</comment>
<proteinExistence type="inferred from homology"/>
<evidence type="ECO:0000256" key="5">
    <source>
        <dbReference type="ARBA" id="ARBA00022917"/>
    </source>
</evidence>
<evidence type="ECO:0000313" key="10">
    <source>
        <dbReference type="EMBL" id="KKT62391.1"/>
    </source>
</evidence>
<evidence type="ECO:0000256" key="6">
    <source>
        <dbReference type="ARBA" id="ARBA00047407"/>
    </source>
</evidence>
<gene>
    <name evidence="7" type="primary">gatA</name>
    <name evidence="10" type="ORF">UW57_C0017G0014</name>
</gene>
<dbReference type="Pfam" id="PF01425">
    <property type="entry name" value="Amidase"/>
    <property type="match status" value="1"/>
</dbReference>
<keyword evidence="10" id="KW-0808">Transferase</keyword>
<feature type="active site" description="Charge relay system" evidence="7">
    <location>
        <position position="74"/>
    </location>
</feature>
<dbReference type="InterPro" id="IPR020556">
    <property type="entry name" value="Amidase_CS"/>
</dbReference>
<dbReference type="GO" id="GO:0016740">
    <property type="term" value="F:transferase activity"/>
    <property type="evidence" value="ECO:0007669"/>
    <property type="project" value="UniProtKB-KW"/>
</dbReference>
<comment type="caution">
    <text evidence="10">The sequence shown here is derived from an EMBL/GenBank/DDBJ whole genome shotgun (WGS) entry which is preliminary data.</text>
</comment>
<feature type="active site" description="Acyl-ester intermediate" evidence="7">
    <location>
        <position position="173"/>
    </location>
</feature>
<evidence type="ECO:0000256" key="2">
    <source>
        <dbReference type="ARBA" id="ARBA00022598"/>
    </source>
</evidence>
<comment type="similarity">
    <text evidence="1 7">Belongs to the amidase family. GatA subfamily.</text>
</comment>